<evidence type="ECO:0000313" key="10">
    <source>
        <dbReference type="Proteomes" id="UP000549394"/>
    </source>
</evidence>
<dbReference type="Gene3D" id="1.10.1410.40">
    <property type="match status" value="1"/>
</dbReference>
<protein>
    <submittedName>
        <fullName evidence="9">DgyrCDS1347</fullName>
    </submittedName>
</protein>
<dbReference type="GO" id="GO:0003725">
    <property type="term" value="F:double-stranded RNA binding"/>
    <property type="evidence" value="ECO:0007669"/>
    <property type="project" value="TreeGrafter"/>
</dbReference>
<proteinExistence type="predicted"/>
<keyword evidence="6" id="KW-0539">Nucleus</keyword>
<evidence type="ECO:0000313" key="9">
    <source>
        <dbReference type="EMBL" id="CAD5112105.1"/>
    </source>
</evidence>
<evidence type="ECO:0000256" key="5">
    <source>
        <dbReference type="ARBA" id="ARBA00023163"/>
    </source>
</evidence>
<dbReference type="FunFam" id="3.30.460.10:FF:000093">
    <property type="entry name" value="Interleukin enhancer-binding factor 2"/>
    <property type="match status" value="1"/>
</dbReference>
<keyword evidence="5" id="KW-0804">Transcription</keyword>
<evidence type="ECO:0000256" key="3">
    <source>
        <dbReference type="ARBA" id="ARBA00023125"/>
    </source>
</evidence>
<sequence>MAMRRGHGPMRGRGMFRPPVFKTFFPHFPFDMVQCEGAFQRAKPSCDDKLFTEALLKRNQDLTPTAAEQAAVLNLVTKINATLDNLVVQPGNFESAQLEEVRQVGSHKKGTMMSCHNVADVVVILKTLPTVEAVTALGNKVLEALRQTDPHEVLTILSNEGGFEISSAEATVKVLITTIPPNLKKLDPELHLDVKIMQGHLGAIRHARWFEENAFHSSVKVLIRLLKDLRQRFDGFQSLTPWIIDLLAHYSIMHNPSRQPLSVNAGFRRCLQLLASGIFLPGSASIHDPCEPGQVRIHTILSLEQQDQICYTAQTLLRVLTHGGYKQIVGLELDRTDIDSAMTVWNGVVVTPSDKAYEKIDDKKDEETDNSSIDQSGQAILA</sequence>
<gene>
    <name evidence="9" type="ORF">DGYR_LOCUS1305</name>
</gene>
<evidence type="ECO:0000256" key="1">
    <source>
        <dbReference type="ARBA" id="ARBA00004123"/>
    </source>
</evidence>
<keyword evidence="2" id="KW-0805">Transcription regulation</keyword>
<feature type="region of interest" description="Disordered" evidence="7">
    <location>
        <begin position="359"/>
        <end position="382"/>
    </location>
</feature>
<evidence type="ECO:0000256" key="7">
    <source>
        <dbReference type="SAM" id="MobiDB-lite"/>
    </source>
</evidence>
<evidence type="ECO:0000256" key="2">
    <source>
        <dbReference type="ARBA" id="ARBA00023015"/>
    </source>
</evidence>
<feature type="domain" description="DZF" evidence="8">
    <location>
        <begin position="22"/>
        <end position="370"/>
    </location>
</feature>
<evidence type="ECO:0000256" key="4">
    <source>
        <dbReference type="ARBA" id="ARBA00023159"/>
    </source>
</evidence>
<dbReference type="InterPro" id="IPR043519">
    <property type="entry name" value="NT_sf"/>
</dbReference>
<dbReference type="PANTHER" id="PTHR46447:SF1">
    <property type="entry name" value="INTERLEUKIN ENHANCER-BINDING FACTOR 2"/>
    <property type="match status" value="1"/>
</dbReference>
<evidence type="ECO:0000259" key="8">
    <source>
        <dbReference type="PROSITE" id="PS51703"/>
    </source>
</evidence>
<dbReference type="SUPFAM" id="SSF81301">
    <property type="entry name" value="Nucleotidyltransferase"/>
    <property type="match status" value="1"/>
</dbReference>
<dbReference type="GO" id="GO:0071013">
    <property type="term" value="C:catalytic step 2 spliceosome"/>
    <property type="evidence" value="ECO:0007669"/>
    <property type="project" value="TreeGrafter"/>
</dbReference>
<dbReference type="InterPro" id="IPR006561">
    <property type="entry name" value="DZF_dom"/>
</dbReference>
<dbReference type="GO" id="GO:0003677">
    <property type="term" value="F:DNA binding"/>
    <property type="evidence" value="ECO:0007669"/>
    <property type="project" value="UniProtKB-KW"/>
</dbReference>
<dbReference type="AlphaFoldDB" id="A0A7I8V8V0"/>
<dbReference type="Pfam" id="PF07528">
    <property type="entry name" value="DZF_N"/>
    <property type="match status" value="1"/>
</dbReference>
<dbReference type="Pfam" id="PF20965">
    <property type="entry name" value="DZF_C"/>
    <property type="match status" value="1"/>
</dbReference>
<keyword evidence="3" id="KW-0238">DNA-binding</keyword>
<dbReference type="OrthoDB" id="5775647at2759"/>
<reference evidence="9 10" key="1">
    <citation type="submission" date="2020-08" db="EMBL/GenBank/DDBJ databases">
        <authorList>
            <person name="Hejnol A."/>
        </authorList>
    </citation>
    <scope>NUCLEOTIDE SEQUENCE [LARGE SCALE GENOMIC DNA]</scope>
</reference>
<organism evidence="9 10">
    <name type="scientific">Dimorphilus gyrociliatus</name>
    <dbReference type="NCBI Taxonomy" id="2664684"/>
    <lineage>
        <taxon>Eukaryota</taxon>
        <taxon>Metazoa</taxon>
        <taxon>Spiralia</taxon>
        <taxon>Lophotrochozoa</taxon>
        <taxon>Annelida</taxon>
        <taxon>Polychaeta</taxon>
        <taxon>Polychaeta incertae sedis</taxon>
        <taxon>Dinophilidae</taxon>
        <taxon>Dimorphilus</taxon>
    </lineage>
</organism>
<dbReference type="EMBL" id="CAJFCJ010000002">
    <property type="protein sequence ID" value="CAD5112105.1"/>
    <property type="molecule type" value="Genomic_DNA"/>
</dbReference>
<keyword evidence="4" id="KW-0010">Activator</keyword>
<feature type="compositionally biased region" description="Polar residues" evidence="7">
    <location>
        <begin position="370"/>
        <end position="382"/>
    </location>
</feature>
<evidence type="ECO:0000256" key="6">
    <source>
        <dbReference type="ARBA" id="ARBA00023242"/>
    </source>
</evidence>
<dbReference type="Proteomes" id="UP000549394">
    <property type="component" value="Unassembled WGS sequence"/>
</dbReference>
<dbReference type="InterPro" id="IPR052134">
    <property type="entry name" value="ILF2"/>
</dbReference>
<dbReference type="PROSITE" id="PS50152">
    <property type="entry name" value="25A_SYNTH_3"/>
    <property type="match status" value="1"/>
</dbReference>
<name>A0A7I8V8V0_9ANNE</name>
<dbReference type="InterPro" id="IPR049402">
    <property type="entry name" value="DZF_dom_C"/>
</dbReference>
<dbReference type="PROSITE" id="PS51703">
    <property type="entry name" value="DZF"/>
    <property type="match status" value="1"/>
</dbReference>
<dbReference type="GO" id="GO:0045893">
    <property type="term" value="P:positive regulation of DNA-templated transcription"/>
    <property type="evidence" value="ECO:0007669"/>
    <property type="project" value="TreeGrafter"/>
</dbReference>
<dbReference type="Gene3D" id="3.30.460.10">
    <property type="entry name" value="Beta Polymerase, domain 2"/>
    <property type="match status" value="1"/>
</dbReference>
<dbReference type="InterPro" id="IPR049401">
    <property type="entry name" value="DZF_dom_N"/>
</dbReference>
<comment type="caution">
    <text evidence="9">The sequence shown here is derived from an EMBL/GenBank/DDBJ whole genome shotgun (WGS) entry which is preliminary data.</text>
</comment>
<dbReference type="PANTHER" id="PTHR46447">
    <property type="entry name" value="INTERLEUKIN ENHANCER-BINDING FACTOR"/>
    <property type="match status" value="1"/>
</dbReference>
<comment type="subcellular location">
    <subcellularLocation>
        <location evidence="1">Nucleus</location>
    </subcellularLocation>
</comment>
<dbReference type="SMART" id="SM00572">
    <property type="entry name" value="DZF"/>
    <property type="match status" value="1"/>
</dbReference>
<accession>A0A7I8V8V0</accession>
<keyword evidence="10" id="KW-1185">Reference proteome</keyword>